<dbReference type="NCBIfam" id="NF033547">
    <property type="entry name" value="transpos_IS1595"/>
    <property type="match status" value="1"/>
</dbReference>
<feature type="domain" description="ISXO2-like transposase" evidence="1">
    <location>
        <begin position="56"/>
        <end position="197"/>
    </location>
</feature>
<dbReference type="PANTHER" id="PTHR47163">
    <property type="entry name" value="DDE_TNP_IS1595 DOMAIN-CONTAINING PROTEIN"/>
    <property type="match status" value="1"/>
</dbReference>
<dbReference type="SMART" id="SM01126">
    <property type="entry name" value="DDE_Tnp_IS1595"/>
    <property type="match status" value="1"/>
</dbReference>
<dbReference type="AlphaFoldDB" id="A0A955I389"/>
<dbReference type="InterPro" id="IPR053164">
    <property type="entry name" value="IS1016-like_transposase"/>
</dbReference>
<dbReference type="Proteomes" id="UP000741282">
    <property type="component" value="Unassembled WGS sequence"/>
</dbReference>
<dbReference type="EMBL" id="JAGQLN010000015">
    <property type="protein sequence ID" value="MCA9377049.1"/>
    <property type="molecule type" value="Genomic_DNA"/>
</dbReference>
<accession>A0A955I389</accession>
<reference evidence="2" key="1">
    <citation type="submission" date="2020-04" db="EMBL/GenBank/DDBJ databases">
        <authorList>
            <person name="Zhang T."/>
        </authorList>
    </citation>
    <scope>NUCLEOTIDE SEQUENCE</scope>
    <source>
        <strain evidence="2">HKST-UBA17</strain>
    </source>
</reference>
<gene>
    <name evidence="2" type="ORF">KC685_03965</name>
</gene>
<name>A0A955I389_9BACT</name>
<protein>
    <submittedName>
        <fullName evidence="2">IS1595 family transposase</fullName>
    </submittedName>
</protein>
<dbReference type="PANTHER" id="PTHR47163:SF2">
    <property type="entry name" value="SI:DKEY-17M8.2"/>
    <property type="match status" value="1"/>
</dbReference>
<organism evidence="2 3">
    <name type="scientific">Candidatus Dojkabacteria bacterium</name>
    <dbReference type="NCBI Taxonomy" id="2099670"/>
    <lineage>
        <taxon>Bacteria</taxon>
        <taxon>Candidatus Dojkabacteria</taxon>
    </lineage>
</organism>
<sequence>MSRRKFDTIFDCFVADITSLQTSKIAHVNRNTSDRYFKLIREAIYSSALEERKQAELGNGIEVDESYFGPTRVRGKRGRGAGGKILVMGLLKRNGNVYSQIIKNASEKELLPIIRRTIRSGSDIYTDGWKGYNALAIYGYNHKKVLHSKDEFVNQSGDHINGIESYWSWTKRRLSKFNGVKKSELGKYLLESEWRFNHRLDLRKDLKEMLRKFKVN</sequence>
<reference evidence="2" key="2">
    <citation type="journal article" date="2021" name="Microbiome">
        <title>Successional dynamics and alternative stable states in a saline activated sludge microbial community over 9 years.</title>
        <authorList>
            <person name="Wang Y."/>
            <person name="Ye J."/>
            <person name="Ju F."/>
            <person name="Liu L."/>
            <person name="Boyd J.A."/>
            <person name="Deng Y."/>
            <person name="Parks D.H."/>
            <person name="Jiang X."/>
            <person name="Yin X."/>
            <person name="Woodcroft B.J."/>
            <person name="Tyson G.W."/>
            <person name="Hugenholtz P."/>
            <person name="Polz M.F."/>
            <person name="Zhang T."/>
        </authorList>
    </citation>
    <scope>NUCLEOTIDE SEQUENCE</scope>
    <source>
        <strain evidence="2">HKST-UBA17</strain>
    </source>
</reference>
<dbReference type="InterPro" id="IPR024445">
    <property type="entry name" value="Tnp_ISXO2-like"/>
</dbReference>
<proteinExistence type="predicted"/>
<dbReference type="Pfam" id="PF12762">
    <property type="entry name" value="DDE_Tnp_IS1595"/>
    <property type="match status" value="1"/>
</dbReference>
<evidence type="ECO:0000313" key="2">
    <source>
        <dbReference type="EMBL" id="MCA9377049.1"/>
    </source>
</evidence>
<evidence type="ECO:0000313" key="3">
    <source>
        <dbReference type="Proteomes" id="UP000741282"/>
    </source>
</evidence>
<evidence type="ECO:0000259" key="1">
    <source>
        <dbReference type="SMART" id="SM01126"/>
    </source>
</evidence>
<comment type="caution">
    <text evidence="2">The sequence shown here is derived from an EMBL/GenBank/DDBJ whole genome shotgun (WGS) entry which is preliminary data.</text>
</comment>